<dbReference type="Proteomes" id="UP000051264">
    <property type="component" value="Unassembled WGS sequence"/>
</dbReference>
<dbReference type="InterPro" id="IPR006542">
    <property type="entry name" value="DUF1093"/>
</dbReference>
<protein>
    <recommendedName>
        <fullName evidence="3">YxeA family protein</fullName>
    </recommendedName>
</protein>
<dbReference type="STRING" id="1423747.FC69_GL000059"/>
<dbReference type="OrthoDB" id="8719215at2"/>
<dbReference type="Pfam" id="PF06486">
    <property type="entry name" value="DUF1093"/>
    <property type="match status" value="1"/>
</dbReference>
<evidence type="ECO:0000313" key="2">
    <source>
        <dbReference type="Proteomes" id="UP000051264"/>
    </source>
</evidence>
<sequence>MAKKILIIALAILILLGLGGIYQYRYSPHYYYVKVTTNGQREDGQGDDGTKFVSYRYQLQGADQDGQTKQLNFTSVKEDNTPLKRNAYLKISYTRAKAENGYEAVPQKDVPQKALKVID</sequence>
<dbReference type="RefSeq" id="WP_025083501.1">
    <property type="nucleotide sequence ID" value="NZ_AZEX01000063.1"/>
</dbReference>
<evidence type="ECO:0000313" key="1">
    <source>
        <dbReference type="EMBL" id="KRL58855.1"/>
    </source>
</evidence>
<accession>A0A0R1RP86</accession>
<evidence type="ECO:0008006" key="3">
    <source>
        <dbReference type="Google" id="ProtNLM"/>
    </source>
</evidence>
<comment type="caution">
    <text evidence="1">The sequence shown here is derived from an EMBL/GenBank/DDBJ whole genome shotgun (WGS) entry which is preliminary data.</text>
</comment>
<proteinExistence type="predicted"/>
<reference evidence="1 2" key="1">
    <citation type="journal article" date="2015" name="Genome Announc.">
        <title>Expanding the biotechnology potential of lactobacilli through comparative genomics of 213 strains and associated genera.</title>
        <authorList>
            <person name="Sun Z."/>
            <person name="Harris H.M."/>
            <person name="McCann A."/>
            <person name="Guo C."/>
            <person name="Argimon S."/>
            <person name="Zhang W."/>
            <person name="Yang X."/>
            <person name="Jeffery I.B."/>
            <person name="Cooney J.C."/>
            <person name="Kagawa T.F."/>
            <person name="Liu W."/>
            <person name="Song Y."/>
            <person name="Salvetti E."/>
            <person name="Wrobel A."/>
            <person name="Rasinkangas P."/>
            <person name="Parkhill J."/>
            <person name="Rea M.C."/>
            <person name="O'Sullivan O."/>
            <person name="Ritari J."/>
            <person name="Douillard F.P."/>
            <person name="Paul Ross R."/>
            <person name="Yang R."/>
            <person name="Briner A.E."/>
            <person name="Felis G.E."/>
            <person name="de Vos W.M."/>
            <person name="Barrangou R."/>
            <person name="Klaenhammer T.R."/>
            <person name="Caufield P.W."/>
            <person name="Cui Y."/>
            <person name="Zhang H."/>
            <person name="O'Toole P.W."/>
        </authorList>
    </citation>
    <scope>NUCLEOTIDE SEQUENCE [LARGE SCALE GENOMIC DNA]</scope>
    <source>
        <strain evidence="1 2">DSM 14340</strain>
    </source>
</reference>
<dbReference type="Gene3D" id="2.40.50.480">
    <property type="match status" value="1"/>
</dbReference>
<dbReference type="SUPFAM" id="SSF159121">
    <property type="entry name" value="BC4932-like"/>
    <property type="match status" value="1"/>
</dbReference>
<gene>
    <name evidence="1" type="ORF">FC69_GL000059</name>
</gene>
<dbReference type="eggNOG" id="COG5294">
    <property type="taxonomic scope" value="Bacteria"/>
</dbReference>
<dbReference type="PANTHER" id="PTHR36433:SF2">
    <property type="entry name" value="YXEA FAMILY PROTEIN"/>
    <property type="match status" value="1"/>
</dbReference>
<organism evidence="1 2">
    <name type="scientific">Latilactobacillus fuchuensis DSM 14340 = JCM 11249</name>
    <dbReference type="NCBI Taxonomy" id="1423747"/>
    <lineage>
        <taxon>Bacteria</taxon>
        <taxon>Bacillati</taxon>
        <taxon>Bacillota</taxon>
        <taxon>Bacilli</taxon>
        <taxon>Lactobacillales</taxon>
        <taxon>Lactobacillaceae</taxon>
        <taxon>Latilactobacillus</taxon>
    </lineage>
</organism>
<dbReference type="EMBL" id="AZEX01000063">
    <property type="protein sequence ID" value="KRL58855.1"/>
    <property type="molecule type" value="Genomic_DNA"/>
</dbReference>
<name>A0A0R1RP86_9LACO</name>
<dbReference type="PATRIC" id="fig|1423747.3.peg.60"/>
<dbReference type="AlphaFoldDB" id="A0A0R1RP86"/>
<dbReference type="NCBIfam" id="TIGR01655">
    <property type="entry name" value="yxeA_fam"/>
    <property type="match status" value="1"/>
</dbReference>
<dbReference type="InterPro" id="IPR036166">
    <property type="entry name" value="YxeA-like_sf"/>
</dbReference>
<dbReference type="PANTHER" id="PTHR36433">
    <property type="entry name" value="HYPOTHETICAL CYTOSOLIC PROTEIN"/>
    <property type="match status" value="1"/>
</dbReference>